<dbReference type="CAZy" id="GT26">
    <property type="family name" value="Glycosyltransferase Family 26"/>
</dbReference>
<reference evidence="3 4" key="1">
    <citation type="journal article" date="2009" name="Biosci. Biotechnol. Biochem.">
        <title>WeGAS: a web-based microbial genome annotation system.</title>
        <authorList>
            <person name="Lee D."/>
            <person name="Seo H."/>
            <person name="Park C."/>
            <person name="Park K."/>
        </authorList>
    </citation>
    <scope>NUCLEOTIDE SEQUENCE [LARGE SCALE GENOMIC DNA]</scope>
    <source>
        <strain evidence="4">ATCC 49049 / DSM 4359 / NBRC 107923 / NS-E</strain>
    </source>
</reference>
<dbReference type="PANTHER" id="PTHR34136">
    <property type="match status" value="1"/>
</dbReference>
<name>B9KAF1_THENN</name>
<dbReference type="NCBIfam" id="TIGR00696">
    <property type="entry name" value="wecG_tagA_cpsF"/>
    <property type="match status" value="1"/>
</dbReference>
<protein>
    <submittedName>
        <fullName evidence="3">Lipopolysaccharide biosynthesis protein</fullName>
    </submittedName>
</protein>
<keyword evidence="1" id="KW-0328">Glycosyltransferase</keyword>
<dbReference type="STRING" id="309803.CTN_1758"/>
<dbReference type="PANTHER" id="PTHR34136:SF1">
    <property type="entry name" value="UDP-N-ACETYL-D-MANNOSAMINURONIC ACID TRANSFERASE"/>
    <property type="match status" value="1"/>
</dbReference>
<dbReference type="eggNOG" id="COG1922">
    <property type="taxonomic scope" value="Bacteria"/>
</dbReference>
<evidence type="ECO:0000313" key="3">
    <source>
        <dbReference type="EMBL" id="ACM23934.1"/>
    </source>
</evidence>
<accession>B9KAF1</accession>
<organism evidence="3 4">
    <name type="scientific">Thermotoga neapolitana (strain ATCC 49049 / DSM 4359 / NBRC 107923 / NS-E)</name>
    <dbReference type="NCBI Taxonomy" id="309803"/>
    <lineage>
        <taxon>Bacteria</taxon>
        <taxon>Thermotogati</taxon>
        <taxon>Thermotogota</taxon>
        <taxon>Thermotogae</taxon>
        <taxon>Thermotogales</taxon>
        <taxon>Thermotogaceae</taxon>
        <taxon>Thermotoga</taxon>
    </lineage>
</organism>
<dbReference type="Proteomes" id="UP000000445">
    <property type="component" value="Chromosome"/>
</dbReference>
<evidence type="ECO:0000256" key="1">
    <source>
        <dbReference type="ARBA" id="ARBA00022676"/>
    </source>
</evidence>
<dbReference type="AlphaFoldDB" id="B9KAF1"/>
<gene>
    <name evidence="3" type="ordered locus">CTN_1758</name>
</gene>
<keyword evidence="2" id="KW-0808">Transferase</keyword>
<sequence>MEESRVKEVELFGTRVLSGKREEFLNEIEKRLKEKKKTFVVTMNASILLKAVEDKEYRDVINSADLIVPDGSGVVWAMRSLTGDHTERLPGIEIMKYLCDRSRETGWRVYLLGSKEEIVKKAADSLKRSGVNVVGYHHGFFREEESERVVRDINERSIDLLFVGMGVPRQEKWIHRNFPQLNVRLAMGVGGSIDVISGKKKRAPEWIQKINLEWLYRFFQSPVSKRKVPLQVLKFVFLVLREKLKNRNRRLF</sequence>
<dbReference type="KEGG" id="tna:CTN_1758"/>
<dbReference type="InterPro" id="IPR004629">
    <property type="entry name" value="WecG_TagA_CpsF"/>
</dbReference>
<evidence type="ECO:0000313" key="4">
    <source>
        <dbReference type="Proteomes" id="UP000000445"/>
    </source>
</evidence>
<dbReference type="EMBL" id="CP000916">
    <property type="protein sequence ID" value="ACM23934.1"/>
    <property type="molecule type" value="Genomic_DNA"/>
</dbReference>
<evidence type="ECO:0000256" key="2">
    <source>
        <dbReference type="ARBA" id="ARBA00022679"/>
    </source>
</evidence>
<dbReference type="GO" id="GO:0016758">
    <property type="term" value="F:hexosyltransferase activity"/>
    <property type="evidence" value="ECO:0007669"/>
    <property type="project" value="TreeGrafter"/>
</dbReference>
<proteinExistence type="predicted"/>
<keyword evidence="4" id="KW-1185">Reference proteome</keyword>
<dbReference type="CDD" id="cd06533">
    <property type="entry name" value="Glyco_transf_WecG_TagA"/>
    <property type="match status" value="1"/>
</dbReference>
<dbReference type="HOGENOM" id="CLU_063203_3_1_0"/>
<dbReference type="Pfam" id="PF03808">
    <property type="entry name" value="Glyco_tran_WecG"/>
    <property type="match status" value="1"/>
</dbReference>